<accession>A0A438DWI7</accession>
<evidence type="ECO:0000313" key="1">
    <source>
        <dbReference type="EMBL" id="RVW39886.1"/>
    </source>
</evidence>
<dbReference type="Proteomes" id="UP000288805">
    <property type="component" value="Unassembled WGS sequence"/>
</dbReference>
<protein>
    <submittedName>
        <fullName evidence="1">Uncharacterized protein</fullName>
    </submittedName>
</protein>
<comment type="caution">
    <text evidence="1">The sequence shown here is derived from an EMBL/GenBank/DDBJ whole genome shotgun (WGS) entry which is preliminary data.</text>
</comment>
<dbReference type="AlphaFoldDB" id="A0A438DWI7"/>
<name>A0A438DWI7_VITVI</name>
<gene>
    <name evidence="1" type="ORF">CK203_083128</name>
</gene>
<organism evidence="1 2">
    <name type="scientific">Vitis vinifera</name>
    <name type="common">Grape</name>
    <dbReference type="NCBI Taxonomy" id="29760"/>
    <lineage>
        <taxon>Eukaryota</taxon>
        <taxon>Viridiplantae</taxon>
        <taxon>Streptophyta</taxon>
        <taxon>Embryophyta</taxon>
        <taxon>Tracheophyta</taxon>
        <taxon>Spermatophyta</taxon>
        <taxon>Magnoliopsida</taxon>
        <taxon>eudicotyledons</taxon>
        <taxon>Gunneridae</taxon>
        <taxon>Pentapetalae</taxon>
        <taxon>rosids</taxon>
        <taxon>Vitales</taxon>
        <taxon>Vitaceae</taxon>
        <taxon>Viteae</taxon>
        <taxon>Vitis</taxon>
    </lineage>
</organism>
<evidence type="ECO:0000313" key="2">
    <source>
        <dbReference type="Proteomes" id="UP000288805"/>
    </source>
</evidence>
<sequence>MRSLDPLYKGIRGGVLIAQAFEAIRKGGADFFPRVSCAIWNGLGVKFCHGPWCNEDPTKHHLWELFNMMAQKDVWIGIVGMVIVGT</sequence>
<proteinExistence type="predicted"/>
<dbReference type="EMBL" id="QGNW01001469">
    <property type="protein sequence ID" value="RVW39886.1"/>
    <property type="molecule type" value="Genomic_DNA"/>
</dbReference>
<reference evidence="1 2" key="1">
    <citation type="journal article" date="2018" name="PLoS Genet.">
        <title>Population sequencing reveals clonal diversity and ancestral inbreeding in the grapevine cultivar Chardonnay.</title>
        <authorList>
            <person name="Roach M.J."/>
            <person name="Johnson D.L."/>
            <person name="Bohlmann J."/>
            <person name="van Vuuren H.J."/>
            <person name="Jones S.J."/>
            <person name="Pretorius I.S."/>
            <person name="Schmidt S.A."/>
            <person name="Borneman A.R."/>
        </authorList>
    </citation>
    <scope>NUCLEOTIDE SEQUENCE [LARGE SCALE GENOMIC DNA]</scope>
    <source>
        <strain evidence="2">cv. Chardonnay</strain>
        <tissue evidence="1">Leaf</tissue>
    </source>
</reference>